<dbReference type="EMBL" id="RQTK01000327">
    <property type="protein sequence ID" value="RUS81599.1"/>
    <property type="molecule type" value="Genomic_DNA"/>
</dbReference>
<evidence type="ECO:0000313" key="2">
    <source>
        <dbReference type="Proteomes" id="UP000271974"/>
    </source>
</evidence>
<proteinExistence type="predicted"/>
<dbReference type="Proteomes" id="UP000271974">
    <property type="component" value="Unassembled WGS sequence"/>
</dbReference>
<sequence length="455" mass="51797">MATKQNTPIHRRWSHNVTYTGLTKIHSDVQAGALARNTQVDRRASCTLTTEINLHQKELRSLESHKNVLKHSMLAYTEKMKKLAAAKSDNTFAEKVTSRAKTDSPRTQKDIVNESFHPYVPDRSNAYDMSPVEMKQDDHAFLTSSAYFGSDACRENNGRLSIDSGISVESYTNKSSEITDTDNHDFSDSCFSDSESVTSCSAFSTKSESYLCVKKDRKNDDCIFSDSETLSGDYAPRQRKRYRRKWRIGQENPQLPTVLDNESVDSERIPASVNSEITDVSIEPFPLNTLSRPDLQYFTHSNLSRARLSSGQVCANESDLLDHKLTSKPKPIQSPSVARIRLRHPMKREKQDNKQVNFCHRFRYSEKLDNQTLTQIESSARREASMGTIRELSSEFETEDSVSLPPLDAIDTTAHFEVISMCSEKILKSALKSTCFAKSYERKHVHFFLPDIYKR</sequence>
<organism evidence="1 2">
    <name type="scientific">Elysia chlorotica</name>
    <name type="common">Eastern emerald elysia</name>
    <name type="synonym">Sea slug</name>
    <dbReference type="NCBI Taxonomy" id="188477"/>
    <lineage>
        <taxon>Eukaryota</taxon>
        <taxon>Metazoa</taxon>
        <taxon>Spiralia</taxon>
        <taxon>Lophotrochozoa</taxon>
        <taxon>Mollusca</taxon>
        <taxon>Gastropoda</taxon>
        <taxon>Heterobranchia</taxon>
        <taxon>Euthyneura</taxon>
        <taxon>Panpulmonata</taxon>
        <taxon>Sacoglossa</taxon>
        <taxon>Placobranchoidea</taxon>
        <taxon>Plakobranchidae</taxon>
        <taxon>Elysia</taxon>
    </lineage>
</organism>
<name>A0A433TJ51_ELYCH</name>
<keyword evidence="2" id="KW-1185">Reference proteome</keyword>
<reference evidence="1 2" key="1">
    <citation type="submission" date="2019-01" db="EMBL/GenBank/DDBJ databases">
        <title>A draft genome assembly of the solar-powered sea slug Elysia chlorotica.</title>
        <authorList>
            <person name="Cai H."/>
            <person name="Li Q."/>
            <person name="Fang X."/>
            <person name="Li J."/>
            <person name="Curtis N.E."/>
            <person name="Altenburger A."/>
            <person name="Shibata T."/>
            <person name="Feng M."/>
            <person name="Maeda T."/>
            <person name="Schwartz J.A."/>
            <person name="Shigenobu S."/>
            <person name="Lundholm N."/>
            <person name="Nishiyama T."/>
            <person name="Yang H."/>
            <person name="Hasebe M."/>
            <person name="Li S."/>
            <person name="Pierce S.K."/>
            <person name="Wang J."/>
        </authorList>
    </citation>
    <scope>NUCLEOTIDE SEQUENCE [LARGE SCALE GENOMIC DNA]</scope>
    <source>
        <strain evidence="1">EC2010</strain>
        <tissue evidence="1">Whole organism of an adult</tissue>
    </source>
</reference>
<evidence type="ECO:0000313" key="1">
    <source>
        <dbReference type="EMBL" id="RUS81599.1"/>
    </source>
</evidence>
<comment type="caution">
    <text evidence="1">The sequence shown here is derived from an EMBL/GenBank/DDBJ whole genome shotgun (WGS) entry which is preliminary data.</text>
</comment>
<dbReference type="OrthoDB" id="6157734at2759"/>
<accession>A0A433TJ51</accession>
<gene>
    <name evidence="1" type="ORF">EGW08_010612</name>
</gene>
<protein>
    <submittedName>
        <fullName evidence="1">Uncharacterized protein</fullName>
    </submittedName>
</protein>
<dbReference type="AlphaFoldDB" id="A0A433TJ51"/>